<dbReference type="RefSeq" id="WP_034769685.1">
    <property type="nucleotide sequence ID" value="NZ_CCRF01000045.1"/>
</dbReference>
<dbReference type="Proteomes" id="UP000040576">
    <property type="component" value="Unassembled WGS sequence"/>
</dbReference>
<dbReference type="InterPro" id="IPR001650">
    <property type="entry name" value="Helicase_C-like"/>
</dbReference>
<dbReference type="CDD" id="cd18804">
    <property type="entry name" value="SF2_C_priA"/>
    <property type="match status" value="1"/>
</dbReference>
<evidence type="ECO:0000256" key="4">
    <source>
        <dbReference type="ARBA" id="ARBA00022741"/>
    </source>
</evidence>
<feature type="binding site" evidence="12">
    <location>
        <position position="550"/>
    </location>
    <ligand>
        <name>Zn(2+)</name>
        <dbReference type="ChEBI" id="CHEBI:29105"/>
        <label>1</label>
    </ligand>
</feature>
<keyword evidence="6 12" id="KW-0347">Helicase</keyword>
<dbReference type="GO" id="GO:0006302">
    <property type="term" value="P:double-strand break repair"/>
    <property type="evidence" value="ECO:0007669"/>
    <property type="project" value="InterPro"/>
</dbReference>
<evidence type="ECO:0000313" key="15">
    <source>
        <dbReference type="EMBL" id="CEE01343.1"/>
    </source>
</evidence>
<dbReference type="Pfam" id="PF00271">
    <property type="entry name" value="Helicase_C"/>
    <property type="match status" value="1"/>
</dbReference>
<dbReference type="GO" id="GO:0003677">
    <property type="term" value="F:DNA binding"/>
    <property type="evidence" value="ECO:0007669"/>
    <property type="project" value="UniProtKB-UniRule"/>
</dbReference>
<dbReference type="GO" id="GO:0016887">
    <property type="term" value="F:ATP hydrolysis activity"/>
    <property type="evidence" value="ECO:0007669"/>
    <property type="project" value="RHEA"/>
</dbReference>
<evidence type="ECO:0000256" key="3">
    <source>
        <dbReference type="ARBA" id="ARBA00022723"/>
    </source>
</evidence>
<dbReference type="InterPro" id="IPR040498">
    <property type="entry name" value="PriA_CRR"/>
</dbReference>
<comment type="function">
    <text evidence="12">Initiates the restart of stalled replication forks, which reloads the replicative helicase on sites other than the origin of replication. Recognizes and binds to abandoned replication forks and remodels them to uncover a helicase loading site. Promotes assembly of the primosome at these replication forks.</text>
</comment>
<evidence type="ECO:0000259" key="13">
    <source>
        <dbReference type="PROSITE" id="PS51192"/>
    </source>
</evidence>
<dbReference type="SUPFAM" id="SSF52540">
    <property type="entry name" value="P-loop containing nucleoside triphosphate hydrolases"/>
    <property type="match status" value="2"/>
</dbReference>
<dbReference type="PANTHER" id="PTHR30580:SF0">
    <property type="entry name" value="PRIMOSOMAL PROTEIN N"/>
    <property type="match status" value="1"/>
</dbReference>
<evidence type="ECO:0000256" key="10">
    <source>
        <dbReference type="ARBA" id="ARBA00023235"/>
    </source>
</evidence>
<dbReference type="InterPro" id="IPR041222">
    <property type="entry name" value="PriA_3primeBD"/>
</dbReference>
<dbReference type="InterPro" id="IPR014001">
    <property type="entry name" value="Helicase_ATP-bd"/>
</dbReference>
<comment type="similarity">
    <text evidence="12">Belongs to the helicase family. PriA subfamily.</text>
</comment>
<dbReference type="PANTHER" id="PTHR30580">
    <property type="entry name" value="PRIMOSOMAL PROTEIN N"/>
    <property type="match status" value="1"/>
</dbReference>
<accession>A0A090IY33</accession>
<dbReference type="Gene3D" id="3.40.50.300">
    <property type="entry name" value="P-loop containing nucleotide triphosphate hydrolases"/>
    <property type="match status" value="2"/>
</dbReference>
<dbReference type="GO" id="GO:0006310">
    <property type="term" value="P:DNA recombination"/>
    <property type="evidence" value="ECO:0007669"/>
    <property type="project" value="InterPro"/>
</dbReference>
<feature type="binding site" evidence="12">
    <location>
        <position position="519"/>
    </location>
    <ligand>
        <name>Zn(2+)</name>
        <dbReference type="ChEBI" id="CHEBI:29105"/>
        <label>2</label>
    </ligand>
</feature>
<dbReference type="Pfam" id="PF00270">
    <property type="entry name" value="DEAD"/>
    <property type="match status" value="1"/>
</dbReference>
<dbReference type="InterPro" id="IPR005259">
    <property type="entry name" value="PriA"/>
</dbReference>
<evidence type="ECO:0000256" key="8">
    <source>
        <dbReference type="ARBA" id="ARBA00022840"/>
    </source>
</evidence>
<evidence type="ECO:0000256" key="5">
    <source>
        <dbReference type="ARBA" id="ARBA00022801"/>
    </source>
</evidence>
<dbReference type="FunFam" id="3.40.1440.60:FF:000001">
    <property type="entry name" value="Primosomal protein N"/>
    <property type="match status" value="1"/>
</dbReference>
<dbReference type="PROSITE" id="PS51192">
    <property type="entry name" value="HELICASE_ATP_BIND_1"/>
    <property type="match status" value="1"/>
</dbReference>
<dbReference type="GO" id="GO:0043138">
    <property type="term" value="F:3'-5' DNA helicase activity"/>
    <property type="evidence" value="ECO:0007669"/>
    <property type="project" value="UniProtKB-EC"/>
</dbReference>
<feature type="binding site" evidence="12">
    <location>
        <position position="510"/>
    </location>
    <ligand>
        <name>Zn(2+)</name>
        <dbReference type="ChEBI" id="CHEBI:29105"/>
        <label>1</label>
    </ligand>
</feature>
<evidence type="ECO:0000256" key="1">
    <source>
        <dbReference type="ARBA" id="ARBA00022515"/>
    </source>
</evidence>
<name>A0A090IY33_9BACI</name>
<keyword evidence="1 12" id="KW-0639">Primosome</keyword>
<sequence length="808" mass="92814">MNRIASVIVDVPTAQTDRSFDYLIPDELKDNLEVGMRVIVPFGNRQVQGFVIAFKETSTVSGLKEIIEPMDIEPVLNQELLQLGEFLANETLCLKISAYQVMLPPALKAKYDKYITLAKDREIGELPKELEPLFLKQKKVNWKDAEKLVPSSYLYRQARAGLFDVSYEIKNKGNKKKNIYYVPFSDQAQFLNKLNQLNLTGKKQLQVVNIYLQDFAPHTVKQIETKVPNARSSLNQLVSKGLLKKEEYEEYRDPYQNKKFQETKALPLTDEQELVIKPILDSIEHSTHEVFLLHGVTGSGKTEVYLQSIEKVMKNGKEAIVLVPEISLTPQMVERFKGRFGNKVAVLHSGLSLGEKYDEWRKIQRKEVQVVVGARSAIFAPFENIGIIIIDEEHETSYKQEDNPRYHARDVAIERGKNHHCPVVLGSATPSLESFARAQKGVYHLLTMQKRMNNSQLPVVEIVDMREELRTGNRSMFSTALLEKMRLRLERSEQIVLMLNRRGYSSFVMCRNCGYVLKCPNCDISLTYHKVTDQVKCHYCGFEMRTPKQCPECSSNHIRFFGTGTQKVEEELGRILPEARVIRMDVDTTTRKGSHEKLLTAFQEKKADILLGTQMIAKGLDFPNITLVGVLSADSSLHIPDFRSSERTFQLLTQVSGRAGRHELPGEVIIQTYTPEHYSINFAKEHDYLTFYQYEMMIRKRGQYPPFYYLALINVSHENLQYTYTVIEKITSFVRGQLADGKGETLILGPAVSPILKIKNRYRYQCLIKYKNEPNLISTLKQVLEHFQEDQVKRGLHISIDLNPYSMM</sequence>
<reference evidence="15 16" key="1">
    <citation type="submission" date="2014-07" db="EMBL/GenBank/DDBJ databases">
        <authorList>
            <person name="Wibberg Daniel"/>
        </authorList>
    </citation>
    <scope>NUCLEOTIDE SEQUENCE [LARGE SCALE GENOMIC DNA]</scope>
</reference>
<dbReference type="AlphaFoldDB" id="A0A090IY33"/>
<evidence type="ECO:0000256" key="9">
    <source>
        <dbReference type="ARBA" id="ARBA00023125"/>
    </source>
</evidence>
<dbReference type="GO" id="GO:0008270">
    <property type="term" value="F:zinc ion binding"/>
    <property type="evidence" value="ECO:0007669"/>
    <property type="project" value="UniProtKB-UniRule"/>
</dbReference>
<dbReference type="InterPro" id="IPR042115">
    <property type="entry name" value="PriA_3primeBD_sf"/>
</dbReference>
<evidence type="ECO:0000313" key="16">
    <source>
        <dbReference type="Proteomes" id="UP000040576"/>
    </source>
</evidence>
<evidence type="ECO:0000256" key="11">
    <source>
        <dbReference type="ARBA" id="ARBA00048988"/>
    </source>
</evidence>
<evidence type="ECO:0000259" key="14">
    <source>
        <dbReference type="PROSITE" id="PS51194"/>
    </source>
</evidence>
<dbReference type="GO" id="GO:0006270">
    <property type="term" value="P:DNA replication initiation"/>
    <property type="evidence" value="ECO:0007669"/>
    <property type="project" value="TreeGrafter"/>
</dbReference>
<dbReference type="Pfam" id="PF17764">
    <property type="entry name" value="PriA_3primeBD"/>
    <property type="match status" value="1"/>
</dbReference>
<keyword evidence="9 12" id="KW-0238">DNA-binding</keyword>
<keyword evidence="10 12" id="KW-0413">Isomerase</keyword>
<dbReference type="SMART" id="SM00487">
    <property type="entry name" value="DEXDc"/>
    <property type="match status" value="1"/>
</dbReference>
<feature type="binding site" evidence="12">
    <location>
        <position position="537"/>
    </location>
    <ligand>
        <name>Zn(2+)</name>
        <dbReference type="ChEBI" id="CHEBI:29105"/>
        <label>2</label>
    </ligand>
</feature>
<dbReference type="PROSITE" id="PS51194">
    <property type="entry name" value="HELICASE_CTER"/>
    <property type="match status" value="1"/>
</dbReference>
<dbReference type="EC" id="5.6.2.4" evidence="12"/>
<feature type="binding site" evidence="12">
    <location>
        <position position="522"/>
    </location>
    <ligand>
        <name>Zn(2+)</name>
        <dbReference type="ChEBI" id="CHEBI:29105"/>
        <label>2</label>
    </ligand>
</feature>
<dbReference type="InterPro" id="IPR041236">
    <property type="entry name" value="PriA_C"/>
</dbReference>
<protein>
    <recommendedName>
        <fullName evidence="12">Replication restart protein PriA</fullName>
    </recommendedName>
    <alternativeName>
        <fullName evidence="12">ATP-dependent DNA helicase PriA</fullName>
        <ecNumber evidence="12">5.6.2.4</ecNumber>
    </alternativeName>
    <alternativeName>
        <fullName evidence="12">DNA 3'-5' helicase PriA</fullName>
    </alternativeName>
</protein>
<dbReference type="GO" id="GO:0006269">
    <property type="term" value="P:DNA replication, synthesis of primer"/>
    <property type="evidence" value="ECO:0007669"/>
    <property type="project" value="UniProtKB-KW"/>
</dbReference>
<dbReference type="InterPro" id="IPR027417">
    <property type="entry name" value="P-loop_NTPase"/>
</dbReference>
<dbReference type="FunFam" id="3.40.50.300:FF:000489">
    <property type="entry name" value="Primosome assembly protein PriA"/>
    <property type="match status" value="1"/>
</dbReference>
<dbReference type="EMBL" id="CCRF01000045">
    <property type="protein sequence ID" value="CEE01343.1"/>
    <property type="molecule type" value="Genomic_DNA"/>
</dbReference>
<keyword evidence="5 12" id="KW-0378">Hydrolase</keyword>
<comment type="catalytic activity">
    <reaction evidence="12">
        <text>Couples ATP hydrolysis with the unwinding of duplex DNA by translocating in the 3'-5' direction.</text>
        <dbReference type="EC" id="5.6.2.4"/>
    </reaction>
</comment>
<keyword evidence="3 12" id="KW-0479">Metal-binding</keyword>
<feature type="binding site" evidence="12">
    <location>
        <position position="553"/>
    </location>
    <ligand>
        <name>Zn(2+)</name>
        <dbReference type="ChEBI" id="CHEBI:29105"/>
        <label>1</label>
    </ligand>
</feature>
<feature type="binding site" evidence="12">
    <location>
        <position position="540"/>
    </location>
    <ligand>
        <name>Zn(2+)</name>
        <dbReference type="ChEBI" id="CHEBI:29105"/>
        <label>2</label>
    </ligand>
</feature>
<dbReference type="GO" id="GO:0005524">
    <property type="term" value="F:ATP binding"/>
    <property type="evidence" value="ECO:0007669"/>
    <property type="project" value="UniProtKB-UniRule"/>
</dbReference>
<keyword evidence="16" id="KW-1185">Reference proteome</keyword>
<dbReference type="Pfam" id="PF18074">
    <property type="entry name" value="PriA_C"/>
    <property type="match status" value="1"/>
</dbReference>
<evidence type="ECO:0000256" key="2">
    <source>
        <dbReference type="ARBA" id="ARBA00022705"/>
    </source>
</evidence>
<keyword evidence="7 12" id="KW-0862">Zinc</keyword>
<dbReference type="InterPro" id="IPR011545">
    <property type="entry name" value="DEAD/DEAH_box_helicase_dom"/>
</dbReference>
<dbReference type="HAMAP" id="MF_00983">
    <property type="entry name" value="PriA"/>
    <property type="match status" value="1"/>
</dbReference>
<evidence type="ECO:0000256" key="6">
    <source>
        <dbReference type="ARBA" id="ARBA00022806"/>
    </source>
</evidence>
<feature type="domain" description="Helicase C-terminal" evidence="14">
    <location>
        <begin position="545"/>
        <end position="713"/>
    </location>
</feature>
<comment type="cofactor">
    <cofactor evidence="12">
        <name>Zn(2+)</name>
        <dbReference type="ChEBI" id="CHEBI:29105"/>
    </cofactor>
    <text evidence="12">Binds 2 zinc ions per subunit.</text>
</comment>
<dbReference type="NCBIfam" id="NF004066">
    <property type="entry name" value="PRK05580.1-3"/>
    <property type="match status" value="1"/>
</dbReference>
<dbReference type="CDD" id="cd17929">
    <property type="entry name" value="DEXHc_priA"/>
    <property type="match status" value="1"/>
</dbReference>
<keyword evidence="2 12" id="KW-0235">DNA replication</keyword>
<evidence type="ECO:0000256" key="7">
    <source>
        <dbReference type="ARBA" id="ARBA00022833"/>
    </source>
</evidence>
<feature type="binding site" evidence="12">
    <location>
        <position position="513"/>
    </location>
    <ligand>
        <name>Zn(2+)</name>
        <dbReference type="ChEBI" id="CHEBI:29105"/>
        <label>1</label>
    </ligand>
</feature>
<dbReference type="NCBIfam" id="TIGR00595">
    <property type="entry name" value="priA"/>
    <property type="match status" value="1"/>
</dbReference>
<keyword evidence="8 12" id="KW-0067">ATP-binding</keyword>
<dbReference type="Pfam" id="PF18319">
    <property type="entry name" value="Zn_ribbon_PriA"/>
    <property type="match status" value="1"/>
</dbReference>
<dbReference type="Gene3D" id="3.40.1440.60">
    <property type="entry name" value="PriA, 3(prime) DNA-binding domain"/>
    <property type="match status" value="1"/>
</dbReference>
<gene>
    <name evidence="12 15" type="primary">priA</name>
    <name evidence="15" type="ORF">BT1A1_1514</name>
</gene>
<evidence type="ECO:0000256" key="12">
    <source>
        <dbReference type="HAMAP-Rule" id="MF_00983"/>
    </source>
</evidence>
<feature type="domain" description="Helicase ATP-binding" evidence="13">
    <location>
        <begin position="282"/>
        <end position="448"/>
    </location>
</feature>
<dbReference type="GO" id="GO:1990077">
    <property type="term" value="C:primosome complex"/>
    <property type="evidence" value="ECO:0007669"/>
    <property type="project" value="UniProtKB-UniRule"/>
</dbReference>
<dbReference type="SMART" id="SM00490">
    <property type="entry name" value="HELICc"/>
    <property type="match status" value="1"/>
</dbReference>
<comment type="subunit">
    <text evidence="12">Component of the replication restart primosome.</text>
</comment>
<proteinExistence type="inferred from homology"/>
<keyword evidence="4 12" id="KW-0547">Nucleotide-binding</keyword>
<comment type="catalytic activity">
    <reaction evidence="11 12">
        <text>ATP + H2O = ADP + phosphate + H(+)</text>
        <dbReference type="Rhea" id="RHEA:13065"/>
        <dbReference type="ChEBI" id="CHEBI:15377"/>
        <dbReference type="ChEBI" id="CHEBI:15378"/>
        <dbReference type="ChEBI" id="CHEBI:30616"/>
        <dbReference type="ChEBI" id="CHEBI:43474"/>
        <dbReference type="ChEBI" id="CHEBI:456216"/>
        <dbReference type="EC" id="5.6.2.4"/>
    </reaction>
</comment>
<organism evidence="15 16">
    <name type="scientific">Caldibacillus thermoamylovorans</name>
    <dbReference type="NCBI Taxonomy" id="35841"/>
    <lineage>
        <taxon>Bacteria</taxon>
        <taxon>Bacillati</taxon>
        <taxon>Bacillota</taxon>
        <taxon>Bacilli</taxon>
        <taxon>Bacillales</taxon>
        <taxon>Bacillaceae</taxon>
        <taxon>Caldibacillus</taxon>
    </lineage>
</organism>